<keyword evidence="3" id="KW-1185">Reference proteome</keyword>
<name>A0AAW1MAE8_POPJA</name>
<organism evidence="2 3">
    <name type="scientific">Popillia japonica</name>
    <name type="common">Japanese beetle</name>
    <dbReference type="NCBI Taxonomy" id="7064"/>
    <lineage>
        <taxon>Eukaryota</taxon>
        <taxon>Metazoa</taxon>
        <taxon>Ecdysozoa</taxon>
        <taxon>Arthropoda</taxon>
        <taxon>Hexapoda</taxon>
        <taxon>Insecta</taxon>
        <taxon>Pterygota</taxon>
        <taxon>Neoptera</taxon>
        <taxon>Endopterygota</taxon>
        <taxon>Coleoptera</taxon>
        <taxon>Polyphaga</taxon>
        <taxon>Scarabaeiformia</taxon>
        <taxon>Scarabaeidae</taxon>
        <taxon>Rutelinae</taxon>
        <taxon>Popillia</taxon>
    </lineage>
</organism>
<proteinExistence type="predicted"/>
<dbReference type="AlphaFoldDB" id="A0AAW1MAE8"/>
<gene>
    <name evidence="2" type="ORF">QE152_g8298</name>
</gene>
<dbReference type="Proteomes" id="UP001458880">
    <property type="component" value="Unassembled WGS sequence"/>
</dbReference>
<evidence type="ECO:0000313" key="2">
    <source>
        <dbReference type="EMBL" id="KAK9743888.1"/>
    </source>
</evidence>
<feature type="region of interest" description="Disordered" evidence="1">
    <location>
        <begin position="1"/>
        <end position="27"/>
    </location>
</feature>
<accession>A0AAW1MAE8</accession>
<feature type="compositionally biased region" description="Basic and acidic residues" evidence="1">
    <location>
        <begin position="9"/>
        <end position="23"/>
    </location>
</feature>
<dbReference type="EMBL" id="JASPKY010000065">
    <property type="protein sequence ID" value="KAK9743888.1"/>
    <property type="molecule type" value="Genomic_DNA"/>
</dbReference>
<protein>
    <submittedName>
        <fullName evidence="2">Uncharacterized protein</fullName>
    </submittedName>
</protein>
<evidence type="ECO:0000313" key="3">
    <source>
        <dbReference type="Proteomes" id="UP001458880"/>
    </source>
</evidence>
<comment type="caution">
    <text evidence="2">The sequence shown here is derived from an EMBL/GenBank/DDBJ whole genome shotgun (WGS) entry which is preliminary data.</text>
</comment>
<sequence>MRSNRKHFPKEELLPDKRLKGGESDSIATDNITLPKWKDRGVKAVLIGSTRHSILEQSTVERMTNDGSKKYRRLQYKHGWS</sequence>
<reference evidence="2 3" key="1">
    <citation type="journal article" date="2024" name="BMC Genomics">
        <title>De novo assembly and annotation of Popillia japonica's genome with initial clues to its potential as an invasive pest.</title>
        <authorList>
            <person name="Cucini C."/>
            <person name="Boschi S."/>
            <person name="Funari R."/>
            <person name="Cardaioli E."/>
            <person name="Iannotti N."/>
            <person name="Marturano G."/>
            <person name="Paoli F."/>
            <person name="Bruttini M."/>
            <person name="Carapelli A."/>
            <person name="Frati F."/>
            <person name="Nardi F."/>
        </authorList>
    </citation>
    <scope>NUCLEOTIDE SEQUENCE [LARGE SCALE GENOMIC DNA]</scope>
    <source>
        <strain evidence="2">DMR45628</strain>
    </source>
</reference>
<evidence type="ECO:0000256" key="1">
    <source>
        <dbReference type="SAM" id="MobiDB-lite"/>
    </source>
</evidence>